<name>A0ABD1VZ81_9LAMI</name>
<organism evidence="3 4">
    <name type="scientific">Abeliophyllum distichum</name>
    <dbReference type="NCBI Taxonomy" id="126358"/>
    <lineage>
        <taxon>Eukaryota</taxon>
        <taxon>Viridiplantae</taxon>
        <taxon>Streptophyta</taxon>
        <taxon>Embryophyta</taxon>
        <taxon>Tracheophyta</taxon>
        <taxon>Spermatophyta</taxon>
        <taxon>Magnoliopsida</taxon>
        <taxon>eudicotyledons</taxon>
        <taxon>Gunneridae</taxon>
        <taxon>Pentapetalae</taxon>
        <taxon>asterids</taxon>
        <taxon>lamiids</taxon>
        <taxon>Lamiales</taxon>
        <taxon>Oleaceae</taxon>
        <taxon>Forsythieae</taxon>
        <taxon>Abeliophyllum</taxon>
    </lineage>
</organism>
<dbReference type="InterPro" id="IPR041588">
    <property type="entry name" value="Integrase_H2C2"/>
</dbReference>
<dbReference type="PANTHER" id="PTHR24559:SF431">
    <property type="entry name" value="RNA-DIRECTED DNA POLYMERASE HOMOLOG"/>
    <property type="match status" value="1"/>
</dbReference>
<dbReference type="AlphaFoldDB" id="A0ABD1VZ81"/>
<evidence type="ECO:0000259" key="1">
    <source>
        <dbReference type="Pfam" id="PF00078"/>
    </source>
</evidence>
<dbReference type="InterPro" id="IPR043502">
    <property type="entry name" value="DNA/RNA_pol_sf"/>
</dbReference>
<dbReference type="Gene3D" id="3.10.10.10">
    <property type="entry name" value="HIV Type 1 Reverse Transcriptase, subunit A, domain 1"/>
    <property type="match status" value="1"/>
</dbReference>
<feature type="domain" description="Integrase zinc-binding" evidence="2">
    <location>
        <begin position="218"/>
        <end position="273"/>
    </location>
</feature>
<feature type="domain" description="Reverse transcriptase" evidence="1">
    <location>
        <begin position="6"/>
        <end position="119"/>
    </location>
</feature>
<accession>A0ABD1VZ81</accession>
<dbReference type="Pfam" id="PF17921">
    <property type="entry name" value="Integrase_H2C2"/>
    <property type="match status" value="1"/>
</dbReference>
<dbReference type="Gene3D" id="3.30.70.270">
    <property type="match status" value="1"/>
</dbReference>
<dbReference type="Proteomes" id="UP001604336">
    <property type="component" value="Unassembled WGS sequence"/>
</dbReference>
<dbReference type="SUPFAM" id="SSF56672">
    <property type="entry name" value="DNA/RNA polymerases"/>
    <property type="match status" value="1"/>
</dbReference>
<dbReference type="InterPro" id="IPR000477">
    <property type="entry name" value="RT_dom"/>
</dbReference>
<dbReference type="EMBL" id="JBFOLK010000001">
    <property type="protein sequence ID" value="KAL2542541.1"/>
    <property type="molecule type" value="Genomic_DNA"/>
</dbReference>
<sequence>MPLLGHNLLSFMDAYSGYNQISMFVGNEEHTSFITDLGLYCYKMISFGLKNTRATYQKTVNCMFTEQIRNTIEVDVNDMLVKNVDVKDHIGYLEEMFEIFCKYQIKINSLKCAFETIKERNKFEWTDEYEVAFRELKELIRKAPLLSKPKTRERLLIYLVMSEKAVSSVLIRKKGPTQLSVNYDNARNLYRRPTNFVLQDGILYKRRFSLLLLRCVTRDEVDYIMQKIHEGVYGNHTGEMALAQKSLKQGYYWLTMKNNFYTFVKKCDKCQRFATILKLSAQVPNPGYQPMVFHQVEN</sequence>
<evidence type="ECO:0000259" key="2">
    <source>
        <dbReference type="Pfam" id="PF17921"/>
    </source>
</evidence>
<comment type="caution">
    <text evidence="3">The sequence shown here is derived from an EMBL/GenBank/DDBJ whole genome shotgun (WGS) entry which is preliminary data.</text>
</comment>
<protein>
    <submittedName>
        <fullName evidence="3">Transposon Ty3-G Gag-Pol polyprotein</fullName>
    </submittedName>
</protein>
<dbReference type="InterPro" id="IPR043128">
    <property type="entry name" value="Rev_trsase/Diguanyl_cyclase"/>
</dbReference>
<evidence type="ECO:0000313" key="4">
    <source>
        <dbReference type="Proteomes" id="UP001604336"/>
    </source>
</evidence>
<dbReference type="InterPro" id="IPR053134">
    <property type="entry name" value="RNA-dir_DNA_polymerase"/>
</dbReference>
<gene>
    <name evidence="3" type="ORF">Adt_03519</name>
</gene>
<dbReference type="CDD" id="cd01647">
    <property type="entry name" value="RT_LTR"/>
    <property type="match status" value="1"/>
</dbReference>
<reference evidence="4" key="1">
    <citation type="submission" date="2024-07" db="EMBL/GenBank/DDBJ databases">
        <title>Two chromosome-level genome assemblies of Korean endemic species Abeliophyllum distichum and Forsythia ovata (Oleaceae).</title>
        <authorList>
            <person name="Jang H."/>
        </authorList>
    </citation>
    <scope>NUCLEOTIDE SEQUENCE [LARGE SCALE GENOMIC DNA]</scope>
</reference>
<evidence type="ECO:0000313" key="3">
    <source>
        <dbReference type="EMBL" id="KAL2542541.1"/>
    </source>
</evidence>
<dbReference type="Pfam" id="PF00078">
    <property type="entry name" value="RVT_1"/>
    <property type="match status" value="1"/>
</dbReference>
<keyword evidence="4" id="KW-1185">Reference proteome</keyword>
<proteinExistence type="predicted"/>
<dbReference type="PANTHER" id="PTHR24559">
    <property type="entry name" value="TRANSPOSON TY3-I GAG-POL POLYPROTEIN"/>
    <property type="match status" value="1"/>
</dbReference>
<dbReference type="Gene3D" id="1.10.340.70">
    <property type="match status" value="1"/>
</dbReference>